<organism evidence="2 3">
    <name type="scientific">Puccinia sorghi</name>
    <dbReference type="NCBI Taxonomy" id="27349"/>
    <lineage>
        <taxon>Eukaryota</taxon>
        <taxon>Fungi</taxon>
        <taxon>Dikarya</taxon>
        <taxon>Basidiomycota</taxon>
        <taxon>Pucciniomycotina</taxon>
        <taxon>Pucciniomycetes</taxon>
        <taxon>Pucciniales</taxon>
        <taxon>Pucciniaceae</taxon>
        <taxon>Puccinia</taxon>
    </lineage>
</organism>
<keyword evidence="3" id="KW-1185">Reference proteome</keyword>
<dbReference type="EMBL" id="LAVV01011574">
    <property type="protein sequence ID" value="KNZ47628.1"/>
    <property type="molecule type" value="Genomic_DNA"/>
</dbReference>
<comment type="caution">
    <text evidence="2">The sequence shown here is derived from an EMBL/GenBank/DDBJ whole genome shotgun (WGS) entry which is preliminary data.</text>
</comment>
<feature type="region of interest" description="Disordered" evidence="1">
    <location>
        <begin position="94"/>
        <end position="118"/>
    </location>
</feature>
<evidence type="ECO:0000313" key="2">
    <source>
        <dbReference type="EMBL" id="KNZ47628.1"/>
    </source>
</evidence>
<evidence type="ECO:0000256" key="1">
    <source>
        <dbReference type="SAM" id="MobiDB-lite"/>
    </source>
</evidence>
<protein>
    <submittedName>
        <fullName evidence="2">Uncharacterized protein</fullName>
    </submittedName>
</protein>
<name>A0A0L6UGG3_9BASI</name>
<dbReference type="Proteomes" id="UP000037035">
    <property type="component" value="Unassembled WGS sequence"/>
</dbReference>
<feature type="compositionally biased region" description="Low complexity" evidence="1">
    <location>
        <begin position="161"/>
        <end position="171"/>
    </location>
</feature>
<feature type="compositionally biased region" description="Basic and acidic residues" evidence="1">
    <location>
        <begin position="198"/>
        <end position="209"/>
    </location>
</feature>
<sequence>MIAFLISEILQSHISTKFHSHVYLSNSVAIMNLWWISTMKPGLLKFQASNSRGLRKGAVRWESLTGSGLSAVQAEKVVVWKMNKKDIMNKIINKQSMRQKRNSRVRPGSPAPAHPENSDQTHLIHYNRVQNHDHVFQRQPPKYFTPTPHRLQPSIPAIPTAVPTQQTTTTPGDNNFHRSSVSESKSPPQHSPRWLVKRRTELEPDRKPEPTAGPAMTPPPLVAPTNRIARTASNHTNPSDSFPNNFRLFSSFYFQQSHGTEKHTMTKRFKKKPNHFLTFHLTLLQQFLLIYIRIFRDANRAGRPTLSEYLKCWPDPADPNHKLGWTWATHWAPIGQPPACPWWYVPGRQPLFTIPLSPNHDSWCLVPTKLTLTSILGQLRLKMTAKKSKLKPLSLRLQYLPSAL</sequence>
<feature type="region of interest" description="Disordered" evidence="1">
    <location>
        <begin position="161"/>
        <end position="224"/>
    </location>
</feature>
<accession>A0A0L6UGG3</accession>
<proteinExistence type="predicted"/>
<dbReference type="AlphaFoldDB" id="A0A0L6UGG3"/>
<dbReference type="VEuPathDB" id="FungiDB:VP01_626g4"/>
<evidence type="ECO:0000313" key="3">
    <source>
        <dbReference type="Proteomes" id="UP000037035"/>
    </source>
</evidence>
<gene>
    <name evidence="2" type="ORF">VP01_626g4</name>
</gene>
<reference evidence="2 3" key="1">
    <citation type="submission" date="2015-08" db="EMBL/GenBank/DDBJ databases">
        <title>Next Generation Sequencing and Analysis of the Genome of Puccinia sorghi L Schw, the Causal Agent of Maize Common Rust.</title>
        <authorList>
            <person name="Rochi L."/>
            <person name="Burguener G."/>
            <person name="Darino M."/>
            <person name="Turjanski A."/>
            <person name="Kreff E."/>
            <person name="Dieguez M.J."/>
            <person name="Sacco F."/>
        </authorList>
    </citation>
    <scope>NUCLEOTIDE SEQUENCE [LARGE SCALE GENOMIC DNA]</scope>
    <source>
        <strain evidence="2 3">RO10H11247</strain>
    </source>
</reference>
<feature type="compositionally biased region" description="Polar residues" evidence="1">
    <location>
        <begin position="177"/>
        <end position="188"/>
    </location>
</feature>